<evidence type="ECO:0000313" key="2">
    <source>
        <dbReference type="EMBL" id="CDW31251.1"/>
    </source>
</evidence>
<name>A0A0K2U0S1_LEPSM</name>
<dbReference type="AlphaFoldDB" id="A0A0K2U0S1"/>
<accession>A0A0K2U0S1</accession>
<feature type="compositionally biased region" description="Polar residues" evidence="1">
    <location>
        <begin position="1"/>
        <end position="17"/>
    </location>
</feature>
<organism evidence="2">
    <name type="scientific">Lepeophtheirus salmonis</name>
    <name type="common">Salmon louse</name>
    <name type="synonym">Caligus salmonis</name>
    <dbReference type="NCBI Taxonomy" id="72036"/>
    <lineage>
        <taxon>Eukaryota</taxon>
        <taxon>Metazoa</taxon>
        <taxon>Ecdysozoa</taxon>
        <taxon>Arthropoda</taxon>
        <taxon>Crustacea</taxon>
        <taxon>Multicrustacea</taxon>
        <taxon>Hexanauplia</taxon>
        <taxon>Copepoda</taxon>
        <taxon>Siphonostomatoida</taxon>
        <taxon>Caligidae</taxon>
        <taxon>Lepeophtheirus</taxon>
    </lineage>
</organism>
<dbReference type="EMBL" id="HACA01013890">
    <property type="protein sequence ID" value="CDW31251.1"/>
    <property type="molecule type" value="Transcribed_RNA"/>
</dbReference>
<proteinExistence type="predicted"/>
<reference evidence="2" key="1">
    <citation type="submission" date="2014-05" db="EMBL/GenBank/DDBJ databases">
        <authorList>
            <person name="Chronopoulou M."/>
        </authorList>
    </citation>
    <scope>NUCLEOTIDE SEQUENCE</scope>
    <source>
        <tissue evidence="2">Whole organism</tissue>
    </source>
</reference>
<sequence>MQLGVSRTTVSVISKSGTWDGKKASVKKAKHDQKGFNKTAQANS</sequence>
<protein>
    <submittedName>
        <fullName evidence="2">Uncharacterized protein</fullName>
    </submittedName>
</protein>
<feature type="region of interest" description="Disordered" evidence="1">
    <location>
        <begin position="1"/>
        <end position="44"/>
    </location>
</feature>
<evidence type="ECO:0000256" key="1">
    <source>
        <dbReference type="SAM" id="MobiDB-lite"/>
    </source>
</evidence>